<reference evidence="4" key="1">
    <citation type="submission" date="2023-03" db="EMBL/GenBank/DDBJ databases">
        <title>Massive genome expansion in bonnet fungi (Mycena s.s.) driven by repeated elements and novel gene families across ecological guilds.</title>
        <authorList>
            <consortium name="Lawrence Berkeley National Laboratory"/>
            <person name="Harder C.B."/>
            <person name="Miyauchi S."/>
            <person name="Viragh M."/>
            <person name="Kuo A."/>
            <person name="Thoen E."/>
            <person name="Andreopoulos B."/>
            <person name="Lu D."/>
            <person name="Skrede I."/>
            <person name="Drula E."/>
            <person name="Henrissat B."/>
            <person name="Morin E."/>
            <person name="Kohler A."/>
            <person name="Barry K."/>
            <person name="LaButti K."/>
            <person name="Morin E."/>
            <person name="Salamov A."/>
            <person name="Lipzen A."/>
            <person name="Mereny Z."/>
            <person name="Hegedus B."/>
            <person name="Baldrian P."/>
            <person name="Stursova M."/>
            <person name="Weitz H."/>
            <person name="Taylor A."/>
            <person name="Grigoriev I.V."/>
            <person name="Nagy L.G."/>
            <person name="Martin F."/>
            <person name="Kauserud H."/>
        </authorList>
    </citation>
    <scope>NUCLEOTIDE SEQUENCE</scope>
    <source>
        <strain evidence="4">9144</strain>
    </source>
</reference>
<keyword evidence="3" id="KW-1133">Transmembrane helix</keyword>
<evidence type="ECO:0000256" key="2">
    <source>
        <dbReference type="SAM" id="MobiDB-lite"/>
    </source>
</evidence>
<feature type="region of interest" description="Disordered" evidence="2">
    <location>
        <begin position="265"/>
        <end position="291"/>
    </location>
</feature>
<sequence>MSLRRRHHSQSMLLSRAQSLTPETGTKPLSGSLSSDSVHSGHRRDGVAVPIKDTIETLAYESVAPTVTVLRASQHLVSPHSAPSVDSLASRTPSSDRELAFVIIAALFGVGVLLLAAGIAHLIWRRGCTSRGADAQEHDPEAPKNFDDSTWGTAVNSKRHKFQGFVAEPPRLPTLSTLVPRLNPTPPPTESVQTTSTELSVVLEQFEKRLQQEEKDIAYALDIAFGDEAHCAPFFAGSDEDVTTMLALQAGMESVGKRVGGIKNRARQGSNASGSSQGTAVTVEGFSSHGSCTSSLTSIESMMSDMAESAEEAEEEAEVYEVKRARTQSMEIQKGRLLAWQPGGVRLMVTGPSTTTLGSSLSSVDLDEFPFPP</sequence>
<dbReference type="AlphaFoldDB" id="A0AAD6Y9Y9"/>
<name>A0AAD6Y9Y9_9AGAR</name>
<keyword evidence="5" id="KW-1185">Reference proteome</keyword>
<feature type="coiled-coil region" evidence="1">
    <location>
        <begin position="296"/>
        <end position="330"/>
    </location>
</feature>
<feature type="compositionally biased region" description="Low complexity" evidence="2">
    <location>
        <begin position="29"/>
        <end position="38"/>
    </location>
</feature>
<feature type="compositionally biased region" description="Polar residues" evidence="2">
    <location>
        <begin position="10"/>
        <end position="24"/>
    </location>
</feature>
<feature type="region of interest" description="Disordered" evidence="2">
    <location>
        <begin position="1"/>
        <end position="45"/>
    </location>
</feature>
<dbReference type="Proteomes" id="UP001219525">
    <property type="component" value="Unassembled WGS sequence"/>
</dbReference>
<comment type="caution">
    <text evidence="4">The sequence shown here is derived from an EMBL/GenBank/DDBJ whole genome shotgun (WGS) entry which is preliminary data.</text>
</comment>
<evidence type="ECO:0000313" key="4">
    <source>
        <dbReference type="EMBL" id="KAJ7209490.1"/>
    </source>
</evidence>
<feature type="coiled-coil region" evidence="1">
    <location>
        <begin position="196"/>
        <end position="223"/>
    </location>
</feature>
<feature type="transmembrane region" description="Helical" evidence="3">
    <location>
        <begin position="99"/>
        <end position="124"/>
    </location>
</feature>
<gene>
    <name evidence="4" type="ORF">GGX14DRAFT_451665</name>
</gene>
<keyword evidence="3" id="KW-0812">Transmembrane</keyword>
<keyword evidence="3" id="KW-0472">Membrane</keyword>
<dbReference type="EMBL" id="JARJCW010000030">
    <property type="protein sequence ID" value="KAJ7209490.1"/>
    <property type="molecule type" value="Genomic_DNA"/>
</dbReference>
<organism evidence="4 5">
    <name type="scientific">Mycena pura</name>
    <dbReference type="NCBI Taxonomy" id="153505"/>
    <lineage>
        <taxon>Eukaryota</taxon>
        <taxon>Fungi</taxon>
        <taxon>Dikarya</taxon>
        <taxon>Basidiomycota</taxon>
        <taxon>Agaricomycotina</taxon>
        <taxon>Agaricomycetes</taxon>
        <taxon>Agaricomycetidae</taxon>
        <taxon>Agaricales</taxon>
        <taxon>Marasmiineae</taxon>
        <taxon>Mycenaceae</taxon>
        <taxon>Mycena</taxon>
    </lineage>
</organism>
<evidence type="ECO:0008006" key="6">
    <source>
        <dbReference type="Google" id="ProtNLM"/>
    </source>
</evidence>
<protein>
    <recommendedName>
        <fullName evidence="6">Transmembrane protein</fullName>
    </recommendedName>
</protein>
<keyword evidence="1" id="KW-0175">Coiled coil</keyword>
<feature type="compositionally biased region" description="Polar residues" evidence="2">
    <location>
        <begin position="267"/>
        <end position="280"/>
    </location>
</feature>
<evidence type="ECO:0000256" key="1">
    <source>
        <dbReference type="SAM" id="Coils"/>
    </source>
</evidence>
<proteinExistence type="predicted"/>
<evidence type="ECO:0000313" key="5">
    <source>
        <dbReference type="Proteomes" id="UP001219525"/>
    </source>
</evidence>
<evidence type="ECO:0000256" key="3">
    <source>
        <dbReference type="SAM" id="Phobius"/>
    </source>
</evidence>
<accession>A0AAD6Y9Y9</accession>